<evidence type="ECO:0000313" key="2">
    <source>
        <dbReference type="EMBL" id="AFU60125.1"/>
    </source>
</evidence>
<dbReference type="AlphaFoldDB" id="K0IJC8"/>
<feature type="domain" description="Zinc-ribbon" evidence="1">
    <location>
        <begin position="117"/>
        <end position="137"/>
    </location>
</feature>
<reference evidence="2 3" key="1">
    <citation type="journal article" date="2012" name="Environ. Microbiol.">
        <title>The genome of the ammonia-oxidizing Candidatus Nitrososphaera gargensis: insights into metabolic versatility and environmental adaptations.</title>
        <authorList>
            <person name="Spang A."/>
            <person name="Poehlein A."/>
            <person name="Offre P."/>
            <person name="Zumbragel S."/>
            <person name="Haider S."/>
            <person name="Rychlik N."/>
            <person name="Nowka B."/>
            <person name="Schmeisser C."/>
            <person name="Lebedeva E.V."/>
            <person name="Rattei T."/>
            <person name="Bohm C."/>
            <person name="Schmid M."/>
            <person name="Galushko A."/>
            <person name="Hatzenpichler R."/>
            <person name="Weinmaier T."/>
            <person name="Daniel R."/>
            <person name="Schleper C."/>
            <person name="Spieck E."/>
            <person name="Streit W."/>
            <person name="Wagner M."/>
        </authorList>
    </citation>
    <scope>NUCLEOTIDE SEQUENCE [LARGE SCALE GENOMIC DNA]</scope>
    <source>
        <strain evidence="3">Ga9.2</strain>
    </source>
</reference>
<dbReference type="BioCyc" id="CNIT1237085:G1324-3209-MONOMER"/>
<evidence type="ECO:0000313" key="3">
    <source>
        <dbReference type="Proteomes" id="UP000008037"/>
    </source>
</evidence>
<dbReference type="EMBL" id="CP002408">
    <property type="protein sequence ID" value="AFU60125.1"/>
    <property type="molecule type" value="Genomic_DNA"/>
</dbReference>
<gene>
    <name evidence="2" type="ordered locus">Ngar_c32090</name>
</gene>
<accession>K0IJC8</accession>
<dbReference type="InParanoid" id="K0IJC8"/>
<dbReference type="InterPro" id="IPR038587">
    <property type="entry name" value="Ribosomal_eL40_sf"/>
</dbReference>
<organism evidence="2 3">
    <name type="scientific">Nitrososphaera gargensis (strain Ga9.2)</name>
    <dbReference type="NCBI Taxonomy" id="1237085"/>
    <lineage>
        <taxon>Archaea</taxon>
        <taxon>Nitrososphaerota</taxon>
        <taxon>Nitrososphaeria</taxon>
        <taxon>Nitrososphaerales</taxon>
        <taxon>Nitrososphaeraceae</taxon>
        <taxon>Nitrososphaera</taxon>
    </lineage>
</organism>
<proteinExistence type="predicted"/>
<name>K0IJC8_NITGG</name>
<dbReference type="Gene3D" id="4.10.1060.50">
    <property type="match status" value="1"/>
</dbReference>
<dbReference type="KEGG" id="nga:Ngar_c32090"/>
<dbReference type="Proteomes" id="UP000008037">
    <property type="component" value="Chromosome"/>
</dbReference>
<dbReference type="STRING" id="1237085.Ngar_c32090"/>
<dbReference type="HOGENOM" id="CLU_2044520_0_0_2"/>
<dbReference type="Pfam" id="PF13240">
    <property type="entry name" value="Zn_Ribbon_1"/>
    <property type="match status" value="1"/>
</dbReference>
<protein>
    <recommendedName>
        <fullName evidence="1">Zinc-ribbon domain-containing protein</fullName>
    </recommendedName>
</protein>
<evidence type="ECO:0000259" key="1">
    <source>
        <dbReference type="Pfam" id="PF13240"/>
    </source>
</evidence>
<keyword evidence="3" id="KW-1185">Reference proteome</keyword>
<dbReference type="InterPro" id="IPR026870">
    <property type="entry name" value="Zinc_ribbon_dom"/>
</dbReference>
<sequence>MAMAKAFNGRAATEEYMSTHSLTFSTPEMTLRKFALWLGEQVNLPGGERGPRLLLYVEEKGAKKESELAPDIDDSFRPSGAVTEMYGGIESAAPTEAMTPPQLTPLDRETLEPETKFCTSCGNKLKANAKFCTKCGSAQG</sequence>